<feature type="compositionally biased region" description="Low complexity" evidence="2">
    <location>
        <begin position="408"/>
        <end position="425"/>
    </location>
</feature>
<comment type="similarity">
    <text evidence="1">Belongs to the TCP11 family.</text>
</comment>
<evidence type="ECO:0000256" key="1">
    <source>
        <dbReference type="ARBA" id="ARBA00010954"/>
    </source>
</evidence>
<dbReference type="PaxDb" id="3847-GLYMA02G38070.1"/>
<reference evidence="3 4" key="1">
    <citation type="journal article" date="2010" name="Nature">
        <title>Genome sequence of the palaeopolyploid soybean.</title>
        <authorList>
            <person name="Schmutz J."/>
            <person name="Cannon S.B."/>
            <person name="Schlueter J."/>
            <person name="Ma J."/>
            <person name="Mitros T."/>
            <person name="Nelson W."/>
            <person name="Hyten D.L."/>
            <person name="Song Q."/>
            <person name="Thelen J.J."/>
            <person name="Cheng J."/>
            <person name="Xu D."/>
            <person name="Hellsten U."/>
            <person name="May G.D."/>
            <person name="Yu Y."/>
            <person name="Sakurai T."/>
            <person name="Umezawa T."/>
            <person name="Bhattacharyya M.K."/>
            <person name="Sandhu D."/>
            <person name="Valliyodan B."/>
            <person name="Lindquist E."/>
            <person name="Peto M."/>
            <person name="Grant D."/>
            <person name="Shu S."/>
            <person name="Goodstein D."/>
            <person name="Barry K."/>
            <person name="Futrell-Griggs M."/>
            <person name="Abernathy B."/>
            <person name="Du J."/>
            <person name="Tian Z."/>
            <person name="Zhu L."/>
            <person name="Gill N."/>
            <person name="Joshi T."/>
            <person name="Libault M."/>
            <person name="Sethuraman A."/>
            <person name="Zhang X.-C."/>
            <person name="Shinozaki K."/>
            <person name="Nguyen H.T."/>
            <person name="Wing R.A."/>
            <person name="Cregan P."/>
            <person name="Specht J."/>
            <person name="Grimwood J."/>
            <person name="Rokhsar D."/>
            <person name="Stacey G."/>
            <person name="Shoemaker R.C."/>
            <person name="Jackson S.A."/>
        </authorList>
    </citation>
    <scope>NUCLEOTIDE SEQUENCE [LARGE SCALE GENOMIC DNA]</scope>
    <source>
        <strain evidence="4">cv. Williams 82</strain>
        <tissue evidence="3">Callus</tissue>
    </source>
</reference>
<dbReference type="OMA" id="GYARENC"/>
<name>K7K9Y9_SOYBN</name>
<evidence type="ECO:0000313" key="3">
    <source>
        <dbReference type="EMBL" id="KRH72485.1"/>
    </source>
</evidence>
<gene>
    <name evidence="3" type="ORF">GLYMA_02G216400</name>
</gene>
<dbReference type="Proteomes" id="UP000008827">
    <property type="component" value="Chromosome 2"/>
</dbReference>
<proteinExistence type="inferred from homology"/>
<dbReference type="HOGENOM" id="CLU_006472_2_0_1"/>
<dbReference type="PANTHER" id="PTHR12832:SF34">
    <property type="entry name" value="T-COMPLEX PROTEIN 11"/>
    <property type="match status" value="1"/>
</dbReference>
<dbReference type="EMBL" id="CM000835">
    <property type="protein sequence ID" value="KRH72485.1"/>
    <property type="molecule type" value="Genomic_DNA"/>
</dbReference>
<organism evidence="4">
    <name type="scientific">Glycine max</name>
    <name type="common">Soybean</name>
    <name type="synonym">Glycine hispida</name>
    <dbReference type="NCBI Taxonomy" id="3847"/>
    <lineage>
        <taxon>Eukaryota</taxon>
        <taxon>Viridiplantae</taxon>
        <taxon>Streptophyta</taxon>
        <taxon>Embryophyta</taxon>
        <taxon>Tracheophyta</taxon>
        <taxon>Spermatophyta</taxon>
        <taxon>Magnoliopsida</taxon>
        <taxon>eudicotyledons</taxon>
        <taxon>Gunneridae</taxon>
        <taxon>Pentapetalae</taxon>
        <taxon>rosids</taxon>
        <taxon>fabids</taxon>
        <taxon>Fabales</taxon>
        <taxon>Fabaceae</taxon>
        <taxon>Papilionoideae</taxon>
        <taxon>50 kb inversion clade</taxon>
        <taxon>NPAAA clade</taxon>
        <taxon>indigoferoid/millettioid clade</taxon>
        <taxon>Phaseoleae</taxon>
        <taxon>Glycine</taxon>
        <taxon>Glycine subgen. Soja</taxon>
    </lineage>
</organism>
<protein>
    <submittedName>
        <fullName evidence="3 4">Uncharacterized protein</fullName>
    </submittedName>
</protein>
<dbReference type="PANTHER" id="PTHR12832">
    <property type="entry name" value="TESTIS-SPECIFIC PROTEIN PBS13 T-COMPLEX 11"/>
    <property type="match status" value="1"/>
</dbReference>
<feature type="region of interest" description="Disordered" evidence="2">
    <location>
        <begin position="446"/>
        <end position="469"/>
    </location>
</feature>
<evidence type="ECO:0000313" key="4">
    <source>
        <dbReference type="EnsemblPlants" id="KRH72485"/>
    </source>
</evidence>
<reference evidence="4" key="2">
    <citation type="submission" date="2018-02" db="UniProtKB">
        <authorList>
            <consortium name="EnsemblPlants"/>
        </authorList>
    </citation>
    <scope>IDENTIFICATION</scope>
    <source>
        <strain evidence="4">Williams 82</strain>
    </source>
</reference>
<dbReference type="AlphaFoldDB" id="K7K9Y9"/>
<dbReference type="eggNOG" id="KOG1981">
    <property type="taxonomic scope" value="Eukaryota"/>
</dbReference>
<evidence type="ECO:0000256" key="2">
    <source>
        <dbReference type="SAM" id="MobiDB-lite"/>
    </source>
</evidence>
<sequence length="568" mass="64680">MSLLLVVTILRPPLLHHIYLYIPFMHYMSSQTLIRRMARESKYKECVCAAIFTKNELLLKQNDLVSQVIHVAKFVCHQHDIERREKKKMSWKIDCRGYGARRQRAKYLRQTGRLRGYARENCNRMSKQAKYLSRKLARCWRRFVRQKRTTFTFTKAYDVLGINEKSVKSMPFEQLALLIESASTLQTVKNLLDLAPANNLSSLDNIDNLLKWVAYPKKKATSKSFMRSRQAKKVDSVRESNNSLVRLSRYPVRVVLCGYMILGHPDAVFSGMGECENTLAKFAQEFVQMFELLIKIILDGPIQSSDEESQLAAFDKAWCSYLNCFLLEASMIQTCKLTLEGAGGKFSHDMKAIQHQVSEDQKLLREKLLHLSGVAGIDRMEYALSETRSTYFGVKDDGSPVGSPMILSMPTSPTPLSTTASSSETNISYESNDRASRVVRSLFKETNTSPGESNFSSPRTSSDSQLGTSSEKLLVENEVLVNEFLHEHHYSVIDEFDVSDHIQNNVEGKIKQTMEKAFWDGIMENEAGVVGLASFSSHDMGTVAWVVNYEIYPLWYSIYAGICVVYHL</sequence>
<dbReference type="EnsemblPlants" id="KRH72485">
    <property type="protein sequence ID" value="KRH72485"/>
    <property type="gene ID" value="GLYMA_02G216400"/>
</dbReference>
<dbReference type="Gramene" id="KRH72485">
    <property type="protein sequence ID" value="KRH72485"/>
    <property type="gene ID" value="GLYMA_02G216400"/>
</dbReference>
<dbReference type="InterPro" id="IPR008862">
    <property type="entry name" value="Tcp11"/>
</dbReference>
<reference evidence="3" key="3">
    <citation type="submission" date="2018-07" db="EMBL/GenBank/DDBJ databases">
        <title>WGS assembly of Glycine max.</title>
        <authorList>
            <person name="Schmutz J."/>
            <person name="Cannon S."/>
            <person name="Schlueter J."/>
            <person name="Ma J."/>
            <person name="Mitros T."/>
            <person name="Nelson W."/>
            <person name="Hyten D."/>
            <person name="Song Q."/>
            <person name="Thelen J."/>
            <person name="Cheng J."/>
            <person name="Xu D."/>
            <person name="Hellsten U."/>
            <person name="May G."/>
            <person name="Yu Y."/>
            <person name="Sakurai T."/>
            <person name="Umezawa T."/>
            <person name="Bhattacharyya M."/>
            <person name="Sandhu D."/>
            <person name="Valliyodan B."/>
            <person name="Lindquist E."/>
            <person name="Peto M."/>
            <person name="Grant D."/>
            <person name="Shu S."/>
            <person name="Goodstein D."/>
            <person name="Barry K."/>
            <person name="Futrell-Griggs M."/>
            <person name="Abernathy B."/>
            <person name="Du J."/>
            <person name="Tian Z."/>
            <person name="Zhu L."/>
            <person name="Gill N."/>
            <person name="Joshi T."/>
            <person name="Libault M."/>
            <person name="Sethuraman A."/>
            <person name="Zhang X."/>
            <person name="Shinozaki K."/>
            <person name="Nguyen H."/>
            <person name="Wing R."/>
            <person name="Cregan P."/>
            <person name="Specht J."/>
            <person name="Grimwood J."/>
            <person name="Rokhsar D."/>
            <person name="Stacey G."/>
            <person name="Shoemaker R."/>
            <person name="Jackson S."/>
        </authorList>
    </citation>
    <scope>NUCLEOTIDE SEQUENCE</scope>
    <source>
        <tissue evidence="3">Callus</tissue>
    </source>
</reference>
<accession>K7K9Y9</accession>
<keyword evidence="5" id="KW-1185">Reference proteome</keyword>
<evidence type="ECO:0000313" key="5">
    <source>
        <dbReference type="Proteomes" id="UP000008827"/>
    </source>
</evidence>
<dbReference type="InParanoid" id="K7K9Y9"/>
<feature type="region of interest" description="Disordered" evidence="2">
    <location>
        <begin position="407"/>
        <end position="432"/>
    </location>
</feature>